<evidence type="ECO:0000313" key="8">
    <source>
        <dbReference type="EMBL" id="MEX1666044.1"/>
    </source>
</evidence>
<dbReference type="InterPro" id="IPR036866">
    <property type="entry name" value="RibonucZ/Hydroxyglut_hydro"/>
</dbReference>
<comment type="subcellular location">
    <subcellularLocation>
        <location evidence="1">Cell membrane</location>
        <topology evidence="1">Multi-pass membrane protein</topology>
    </subcellularLocation>
</comment>
<name>A0ABV3TXS0_9GAMM</name>
<feature type="transmembrane region" description="Helical" evidence="6">
    <location>
        <begin position="416"/>
        <end position="437"/>
    </location>
</feature>
<dbReference type="Pfam" id="PF13567">
    <property type="entry name" value="DUF4131"/>
    <property type="match status" value="1"/>
</dbReference>
<dbReference type="RefSeq" id="WP_368376131.1">
    <property type="nucleotide sequence ID" value="NZ_JBFRYB010000001.1"/>
</dbReference>
<feature type="transmembrane region" description="Helical" evidence="6">
    <location>
        <begin position="6"/>
        <end position="37"/>
    </location>
</feature>
<dbReference type="PANTHER" id="PTHR30619:SF1">
    <property type="entry name" value="RECOMBINATION PROTEIN 2"/>
    <property type="match status" value="1"/>
</dbReference>
<feature type="transmembrane region" description="Helical" evidence="6">
    <location>
        <begin position="330"/>
        <end position="347"/>
    </location>
</feature>
<evidence type="ECO:0000256" key="4">
    <source>
        <dbReference type="ARBA" id="ARBA00022989"/>
    </source>
</evidence>
<keyword evidence="3 6" id="KW-0812">Transmembrane</keyword>
<evidence type="ECO:0000256" key="2">
    <source>
        <dbReference type="ARBA" id="ARBA00022475"/>
    </source>
</evidence>
<dbReference type="NCBIfam" id="TIGR00361">
    <property type="entry name" value="ComEC_Rec2"/>
    <property type="match status" value="1"/>
</dbReference>
<dbReference type="SUPFAM" id="SSF56281">
    <property type="entry name" value="Metallo-hydrolase/oxidoreductase"/>
    <property type="match status" value="1"/>
</dbReference>
<dbReference type="InterPro" id="IPR004477">
    <property type="entry name" value="ComEC_N"/>
</dbReference>
<keyword evidence="5 6" id="KW-0472">Membrane</keyword>
<feature type="transmembrane region" description="Helical" evidence="6">
    <location>
        <begin position="353"/>
        <end position="369"/>
    </location>
</feature>
<accession>A0ABV3TXS0</accession>
<feature type="domain" description="Metallo-beta-lactamase" evidence="7">
    <location>
        <begin position="531"/>
        <end position="717"/>
    </location>
</feature>
<protein>
    <submittedName>
        <fullName evidence="8">DNA internalization-related competence protein ComEC/Rec2</fullName>
    </submittedName>
</protein>
<dbReference type="InterPro" id="IPR004797">
    <property type="entry name" value="Competence_ComEC/Rec2"/>
</dbReference>
<organism evidence="8 9">
    <name type="scientific">Zhongshania arctica</name>
    <dbReference type="NCBI Taxonomy" id="3238302"/>
    <lineage>
        <taxon>Bacteria</taxon>
        <taxon>Pseudomonadati</taxon>
        <taxon>Pseudomonadota</taxon>
        <taxon>Gammaproteobacteria</taxon>
        <taxon>Cellvibrionales</taxon>
        <taxon>Spongiibacteraceae</taxon>
        <taxon>Zhongshania</taxon>
    </lineage>
</organism>
<evidence type="ECO:0000259" key="7">
    <source>
        <dbReference type="SMART" id="SM00849"/>
    </source>
</evidence>
<dbReference type="Pfam" id="PF00753">
    <property type="entry name" value="Lactamase_B"/>
    <property type="match status" value="1"/>
</dbReference>
<feature type="transmembrane region" description="Helical" evidence="6">
    <location>
        <begin position="282"/>
        <end position="300"/>
    </location>
</feature>
<comment type="caution">
    <text evidence="8">The sequence shown here is derived from an EMBL/GenBank/DDBJ whole genome shotgun (WGS) entry which is preliminary data.</text>
</comment>
<dbReference type="Gene3D" id="3.60.15.10">
    <property type="entry name" value="Ribonuclease Z/Hydroxyacylglutathione hydrolase-like"/>
    <property type="match status" value="1"/>
</dbReference>
<keyword evidence="2" id="KW-1003">Cell membrane</keyword>
<feature type="transmembrane region" description="Helical" evidence="6">
    <location>
        <begin position="251"/>
        <end position="270"/>
    </location>
</feature>
<feature type="transmembrane region" description="Helical" evidence="6">
    <location>
        <begin position="381"/>
        <end position="404"/>
    </location>
</feature>
<dbReference type="InterPro" id="IPR035681">
    <property type="entry name" value="ComA-like_MBL"/>
</dbReference>
<dbReference type="Proteomes" id="UP001557484">
    <property type="component" value="Unassembled WGS sequence"/>
</dbReference>
<keyword evidence="9" id="KW-1185">Reference proteome</keyword>
<dbReference type="NCBIfam" id="TIGR00360">
    <property type="entry name" value="ComEC_N-term"/>
    <property type="match status" value="1"/>
</dbReference>
<dbReference type="PANTHER" id="PTHR30619">
    <property type="entry name" value="DNA INTERNALIZATION/COMPETENCE PROTEIN COMEC/REC2"/>
    <property type="match status" value="1"/>
</dbReference>
<sequence>MLSWMTAAIVGFIAVAFTSTLISYVALGLTCLLSALLHVALRSRLSASWLAFSLAVGYASCFGHWRVSQLLPESLNTSDFVATVEVVSVPAPRQGFTSYYQFDANLIALACDDDLPAKKCRLPSSYSGSGLVQLNWYADSPPQFGDVFTASLRLRQAYGYQSPGAFDYGRWMFASGYSGRGYVRKPEMSVYLDSKPARSFNNVRQGIVAKIGRHLERYRHGNIMKALLFADRSDIGREQWQVFARTGTSHLMAISGMHIGIVLAWGLLVGRVFGALVPRANTLVIGAIFGLCFALGYAALAGFSVPTQRALIMAMAALIAFCLRRNISVWQAYITAMLLVLIVDPLAPHRAGFTLSFAAVGVLLFAFQGRRRSKQLGSHLVLGIFRSQWAVLLGLIPLLMMWGYGINPVSFPVNLLAIPLLTLLILPLLFCGLLFMGLAPSLADRSWRIADYLLDILLNGLTLAAGSFPQVFMPISIFSFVFMSISILVLLLPRGTPAKWLAMVPLICLFLMPAPRPSVGSAWVTALDVGQGLSVLVQTATKTLIYDVGPDFSSGFNTADAVVIPALRRFGIDKVDVLVISHADRDHAGAAPALLKGIDVAELRVGESLVAVNKGALVCARPHRWTWDGVDFEFLNSNGDRSLAGNNASCVLRISLAGTSLLLTGDIEKSIEGELIASGQTLSADVLIAPHHGSKTSSSIEFLRAVSPSHTVFSAGRNNRYGHPAESVTQRYTQLGTRCWSTAYHGSIQFRLDEFGAALEKIWGGGRYYWQIDGYSPESGEEICSKLHSGH</sequence>
<dbReference type="InterPro" id="IPR052159">
    <property type="entry name" value="Competence_DNA_uptake"/>
</dbReference>
<keyword evidence="4 6" id="KW-1133">Transmembrane helix</keyword>
<gene>
    <name evidence="8" type="ORF">AB4875_11155</name>
</gene>
<dbReference type="InterPro" id="IPR001279">
    <property type="entry name" value="Metallo-B-lactamas"/>
</dbReference>
<reference evidence="8 9" key="1">
    <citation type="journal article" date="2011" name="Int. J. Syst. Evol. Microbiol.">
        <title>Zhongshania antarctica gen. nov., sp. nov. and Zhongshania guokunii sp. nov., gammaproteobacteria respectively isolated from coastal attached (fast) ice and surface seawater of the Antarctic.</title>
        <authorList>
            <person name="Li H.J."/>
            <person name="Zhang X.Y."/>
            <person name="Chen C.X."/>
            <person name="Zhang Y.J."/>
            <person name="Gao Z.M."/>
            <person name="Yu Y."/>
            <person name="Chen X.L."/>
            <person name="Chen B."/>
            <person name="Zhang Y.Z."/>
        </authorList>
    </citation>
    <scope>NUCLEOTIDE SEQUENCE [LARGE SCALE GENOMIC DNA]</scope>
    <source>
        <strain evidence="8 9">R06B22</strain>
    </source>
</reference>
<evidence type="ECO:0000256" key="5">
    <source>
        <dbReference type="ARBA" id="ARBA00023136"/>
    </source>
</evidence>
<dbReference type="EMBL" id="JBFRYB010000001">
    <property type="protein sequence ID" value="MEX1666044.1"/>
    <property type="molecule type" value="Genomic_DNA"/>
</dbReference>
<dbReference type="SMART" id="SM00849">
    <property type="entry name" value="Lactamase_B"/>
    <property type="match status" value="1"/>
</dbReference>
<feature type="transmembrane region" description="Helical" evidence="6">
    <location>
        <begin position="471"/>
        <end position="491"/>
    </location>
</feature>
<evidence type="ECO:0000313" key="9">
    <source>
        <dbReference type="Proteomes" id="UP001557484"/>
    </source>
</evidence>
<evidence type="ECO:0000256" key="3">
    <source>
        <dbReference type="ARBA" id="ARBA00022692"/>
    </source>
</evidence>
<evidence type="ECO:0000256" key="6">
    <source>
        <dbReference type="SAM" id="Phobius"/>
    </source>
</evidence>
<evidence type="ECO:0000256" key="1">
    <source>
        <dbReference type="ARBA" id="ARBA00004651"/>
    </source>
</evidence>
<dbReference type="InterPro" id="IPR025405">
    <property type="entry name" value="DUF4131"/>
</dbReference>
<dbReference type="CDD" id="cd07731">
    <property type="entry name" value="ComA-like_MBL-fold"/>
    <property type="match status" value="1"/>
</dbReference>
<dbReference type="Pfam" id="PF03772">
    <property type="entry name" value="Competence"/>
    <property type="match status" value="1"/>
</dbReference>
<proteinExistence type="predicted"/>